<dbReference type="GO" id="GO:0045893">
    <property type="term" value="P:positive regulation of DNA-templated transcription"/>
    <property type="evidence" value="ECO:0007669"/>
    <property type="project" value="TreeGrafter"/>
</dbReference>
<dbReference type="AlphaFoldDB" id="A0A7J8RMN7"/>
<evidence type="ECO:0000259" key="8">
    <source>
        <dbReference type="PROSITE" id="PS50217"/>
    </source>
</evidence>
<dbReference type="GO" id="GO:0046982">
    <property type="term" value="F:protein heterodimerization activity"/>
    <property type="evidence" value="ECO:0007669"/>
    <property type="project" value="UniProtKB-ARBA"/>
</dbReference>
<evidence type="ECO:0000256" key="2">
    <source>
        <dbReference type="ARBA" id="ARBA00023015"/>
    </source>
</evidence>
<feature type="region of interest" description="Disordered" evidence="7">
    <location>
        <begin position="1"/>
        <end position="42"/>
    </location>
</feature>
<keyword evidence="3" id="KW-0238">DNA-binding</keyword>
<evidence type="ECO:0000313" key="9">
    <source>
        <dbReference type="EMBL" id="MBA0615119.1"/>
    </source>
</evidence>
<evidence type="ECO:0000256" key="6">
    <source>
        <dbReference type="SAM" id="Coils"/>
    </source>
</evidence>
<dbReference type="SUPFAM" id="SSF57959">
    <property type="entry name" value="Leucine zipper domain"/>
    <property type="match status" value="1"/>
</dbReference>
<dbReference type="GO" id="GO:0003700">
    <property type="term" value="F:DNA-binding transcription factor activity"/>
    <property type="evidence" value="ECO:0007669"/>
    <property type="project" value="InterPro"/>
</dbReference>
<proteinExistence type="predicted"/>
<sequence length="246" mass="27764">MSNVPGMMSSGSEPDAQGVNVDEKKRKRMISNRESARRSRMKKQKLLEDLVTEVASLKVQIHNNTSKYEALMQKIVVLESENNALKVQQMELAQYLKNLQLMQTQMELLEFNLMNQPGRTLCDIIVDINEPPKVQSWQCHGSNQPAIMASTEMNPEEGSNDNGCEVDASLDEMNVSATQSRPYNPNKVDSTFPKKRKKSSEASGPDFSTSLIDVAMLLGDNIRTVDLELIRSIAFKMLSWQRPWTP</sequence>
<evidence type="ECO:0000313" key="10">
    <source>
        <dbReference type="Proteomes" id="UP000593561"/>
    </source>
</evidence>
<dbReference type="Gene3D" id="1.20.5.170">
    <property type="match status" value="1"/>
</dbReference>
<dbReference type="FunFam" id="1.20.5.170:FF:000020">
    <property type="entry name" value="BZIP transcription factor"/>
    <property type="match status" value="1"/>
</dbReference>
<feature type="compositionally biased region" description="Polar residues" evidence="7">
    <location>
        <begin position="176"/>
        <end position="189"/>
    </location>
</feature>
<comment type="caution">
    <text evidence="9">The sequence shown here is derived from an EMBL/GenBank/DDBJ whole genome shotgun (WGS) entry which is preliminary data.</text>
</comment>
<evidence type="ECO:0000256" key="7">
    <source>
        <dbReference type="SAM" id="MobiDB-lite"/>
    </source>
</evidence>
<dbReference type="Pfam" id="PF00170">
    <property type="entry name" value="bZIP_1"/>
    <property type="match status" value="1"/>
</dbReference>
<dbReference type="GO" id="GO:0000976">
    <property type="term" value="F:transcription cis-regulatory region binding"/>
    <property type="evidence" value="ECO:0007669"/>
    <property type="project" value="TreeGrafter"/>
</dbReference>
<dbReference type="PROSITE" id="PS50217">
    <property type="entry name" value="BZIP"/>
    <property type="match status" value="1"/>
</dbReference>
<dbReference type="Proteomes" id="UP000593561">
    <property type="component" value="Unassembled WGS sequence"/>
</dbReference>
<accession>A0A7J8RMN7</accession>
<name>A0A7J8RMN7_GOSDV</name>
<dbReference type="PROSITE" id="PS00036">
    <property type="entry name" value="BZIP_BASIC"/>
    <property type="match status" value="1"/>
</dbReference>
<organism evidence="9 10">
    <name type="scientific">Gossypium davidsonii</name>
    <name type="common">Davidson's cotton</name>
    <name type="synonym">Gossypium klotzschianum subsp. davidsonii</name>
    <dbReference type="NCBI Taxonomy" id="34287"/>
    <lineage>
        <taxon>Eukaryota</taxon>
        <taxon>Viridiplantae</taxon>
        <taxon>Streptophyta</taxon>
        <taxon>Embryophyta</taxon>
        <taxon>Tracheophyta</taxon>
        <taxon>Spermatophyta</taxon>
        <taxon>Magnoliopsida</taxon>
        <taxon>eudicotyledons</taxon>
        <taxon>Gunneridae</taxon>
        <taxon>Pentapetalae</taxon>
        <taxon>rosids</taxon>
        <taxon>malvids</taxon>
        <taxon>Malvales</taxon>
        <taxon>Malvaceae</taxon>
        <taxon>Malvoideae</taxon>
        <taxon>Gossypium</taxon>
    </lineage>
</organism>
<dbReference type="PANTHER" id="PTHR45764:SF31">
    <property type="entry name" value="BASIC LEUCINE ZIPPER 1"/>
    <property type="match status" value="1"/>
</dbReference>
<dbReference type="EMBL" id="JABFAC010000006">
    <property type="protein sequence ID" value="MBA0615119.1"/>
    <property type="molecule type" value="Genomic_DNA"/>
</dbReference>
<evidence type="ECO:0000256" key="1">
    <source>
        <dbReference type="ARBA" id="ARBA00004123"/>
    </source>
</evidence>
<feature type="domain" description="BZIP" evidence="8">
    <location>
        <begin position="22"/>
        <end position="85"/>
    </location>
</feature>
<keyword evidence="10" id="KW-1185">Reference proteome</keyword>
<comment type="subcellular location">
    <subcellularLocation>
        <location evidence="1">Nucleus</location>
    </subcellularLocation>
</comment>
<reference evidence="9 10" key="1">
    <citation type="journal article" date="2019" name="Genome Biol. Evol.">
        <title>Insights into the evolution of the New World diploid cottons (Gossypium, subgenus Houzingenia) based on genome sequencing.</title>
        <authorList>
            <person name="Grover C.E."/>
            <person name="Arick M.A. 2nd"/>
            <person name="Thrash A."/>
            <person name="Conover J.L."/>
            <person name="Sanders W.S."/>
            <person name="Peterson D.G."/>
            <person name="Frelichowski J.E."/>
            <person name="Scheffler J.A."/>
            <person name="Scheffler B.E."/>
            <person name="Wendel J.F."/>
        </authorList>
    </citation>
    <scope>NUCLEOTIDE SEQUENCE [LARGE SCALE GENOMIC DNA]</scope>
    <source>
        <strain evidence="9">27</strain>
        <tissue evidence="9">Leaf</tissue>
    </source>
</reference>
<evidence type="ECO:0000256" key="5">
    <source>
        <dbReference type="ARBA" id="ARBA00023242"/>
    </source>
</evidence>
<dbReference type="InterPro" id="IPR004827">
    <property type="entry name" value="bZIP"/>
</dbReference>
<gene>
    <name evidence="9" type="ORF">Godav_015304</name>
</gene>
<keyword evidence="4" id="KW-0804">Transcription</keyword>
<dbReference type="PANTHER" id="PTHR45764">
    <property type="entry name" value="BZIP TRANSCRIPTION FACTOR 44"/>
    <property type="match status" value="1"/>
</dbReference>
<evidence type="ECO:0000256" key="3">
    <source>
        <dbReference type="ARBA" id="ARBA00023125"/>
    </source>
</evidence>
<feature type="coiled-coil region" evidence="6">
    <location>
        <begin position="68"/>
        <end position="112"/>
    </location>
</feature>
<keyword evidence="5" id="KW-0539">Nucleus</keyword>
<keyword evidence="2" id="KW-0805">Transcription regulation</keyword>
<evidence type="ECO:0000256" key="4">
    <source>
        <dbReference type="ARBA" id="ARBA00023163"/>
    </source>
</evidence>
<dbReference type="GO" id="GO:0005634">
    <property type="term" value="C:nucleus"/>
    <property type="evidence" value="ECO:0007669"/>
    <property type="project" value="UniProtKB-SubCell"/>
</dbReference>
<protein>
    <recommendedName>
        <fullName evidence="8">BZIP domain-containing protein</fullName>
    </recommendedName>
</protein>
<feature type="region of interest" description="Disordered" evidence="7">
    <location>
        <begin position="176"/>
        <end position="205"/>
    </location>
</feature>
<dbReference type="InterPro" id="IPR046347">
    <property type="entry name" value="bZIP_sf"/>
</dbReference>
<dbReference type="SMART" id="SM00338">
    <property type="entry name" value="BRLZ"/>
    <property type="match status" value="1"/>
</dbReference>
<dbReference type="InterPro" id="IPR045314">
    <property type="entry name" value="bZIP_plant_GBF1"/>
</dbReference>
<dbReference type="CDD" id="cd14702">
    <property type="entry name" value="bZIP_plant_GBF1"/>
    <property type="match status" value="1"/>
</dbReference>
<keyword evidence="6" id="KW-0175">Coiled coil</keyword>